<organism evidence="2 3">
    <name type="scientific">Rhizobium favelukesii</name>
    <dbReference type="NCBI Taxonomy" id="348824"/>
    <lineage>
        <taxon>Bacteria</taxon>
        <taxon>Pseudomonadati</taxon>
        <taxon>Pseudomonadota</taxon>
        <taxon>Alphaproteobacteria</taxon>
        <taxon>Hyphomicrobiales</taxon>
        <taxon>Rhizobiaceae</taxon>
        <taxon>Rhizobium/Agrobacterium group</taxon>
        <taxon>Rhizobium</taxon>
    </lineage>
</organism>
<dbReference type="RefSeq" id="WP_024315907.1">
    <property type="nucleotide sequence ID" value="NZ_ATTO01000027.1"/>
</dbReference>
<evidence type="ECO:0000313" key="3">
    <source>
        <dbReference type="Proteomes" id="UP000019443"/>
    </source>
</evidence>
<keyword evidence="1" id="KW-0694">RNA-binding</keyword>
<reference evidence="2" key="1">
    <citation type="submission" date="2013-11" db="EMBL/GenBank/DDBJ databases">
        <title>Draft genome sequence of the broad-host-range Rhizobium sp. LPU83 strain, a member of the low-genetic diversity Oregon-like Rhizobium sp. group.</title>
        <authorList>
            <person name="Wibberg D."/>
            <person name="Puehler A."/>
            <person name="Schlueter A."/>
        </authorList>
    </citation>
    <scope>NUCLEOTIDE SEQUENCE [LARGE SCALE GENOMIC DNA]</scope>
    <source>
        <strain evidence="2">LPU83</strain>
        <plasmid evidence="2">pLPU83d</plasmid>
    </source>
</reference>
<dbReference type="PROSITE" id="PS50889">
    <property type="entry name" value="S4"/>
    <property type="match status" value="1"/>
</dbReference>
<dbReference type="EMBL" id="HG916855">
    <property type="protein sequence ID" value="CDM62601.1"/>
    <property type="molecule type" value="Genomic_DNA"/>
</dbReference>
<accession>W6S8Z8</accession>
<dbReference type="HOGENOM" id="CLU_090982_0_0_5"/>
<proteinExistence type="predicted"/>
<keyword evidence="3" id="KW-1185">Reference proteome</keyword>
<geneLocation type="plasmid" evidence="2 3">
    <name>pLPU83d</name>
</geneLocation>
<dbReference type="InterPro" id="IPR009412">
    <property type="entry name" value="DUF1062"/>
</dbReference>
<dbReference type="PATRIC" id="fig|348824.6.peg.6943"/>
<sequence>MCNTLQVRWTIVPKIAPQPWIMCGGCGGLRAFQSSDKIRLNANGRKLDAWLIYKCTTCDKTWNRSIFERKNVRDIEPAILEALQSNDPHWIRAETFNLEALKKKSQRIDEFASFEIRKELLRADSGWIRLEMELSVPFSASMRLDRLLASELQISRSRLRTLYESGLLQANSDRTDILRRRIKDGLRIAIDLSNLEDRDLFWKPPAIDEIADR</sequence>
<dbReference type="AlphaFoldDB" id="W6S8Z8"/>
<dbReference type="Pfam" id="PF06353">
    <property type="entry name" value="DUF1062"/>
    <property type="match status" value="1"/>
</dbReference>
<evidence type="ECO:0000313" key="2">
    <source>
        <dbReference type="EMBL" id="CDM62601.1"/>
    </source>
</evidence>
<dbReference type="GO" id="GO:0003723">
    <property type="term" value="F:RNA binding"/>
    <property type="evidence" value="ECO:0007669"/>
    <property type="project" value="UniProtKB-KW"/>
</dbReference>
<dbReference type="Proteomes" id="UP000019443">
    <property type="component" value="Plasmid pLPU83d"/>
</dbReference>
<dbReference type="Gene3D" id="3.10.290.10">
    <property type="entry name" value="RNA-binding S4 domain"/>
    <property type="match status" value="1"/>
</dbReference>
<dbReference type="PIRSF" id="PIRSF021719">
    <property type="entry name" value="DUF1062"/>
    <property type="match status" value="1"/>
</dbReference>
<keyword evidence="2" id="KW-0614">Plasmid</keyword>
<dbReference type="InterPro" id="IPR036986">
    <property type="entry name" value="S4_RNA-bd_sf"/>
</dbReference>
<protein>
    <submittedName>
        <fullName evidence="2">Uncharacterized protein</fullName>
    </submittedName>
</protein>
<gene>
    <name evidence="2" type="ORF">LPU83_pLPU83d_1231</name>
</gene>
<name>W6S8Z8_9HYPH</name>
<dbReference type="KEGG" id="rhl:LPU83_pLPU83d_1231"/>
<dbReference type="SUPFAM" id="SSF55174">
    <property type="entry name" value="Alpha-L RNA-binding motif"/>
    <property type="match status" value="1"/>
</dbReference>
<evidence type="ECO:0000256" key="1">
    <source>
        <dbReference type="PROSITE-ProRule" id="PRU00182"/>
    </source>
</evidence>